<dbReference type="Pfam" id="PF20447">
    <property type="entry name" value="DUF6704"/>
    <property type="match status" value="1"/>
</dbReference>
<proteinExistence type="predicted"/>
<comment type="caution">
    <text evidence="2">The sequence shown here is derived from an EMBL/GenBank/DDBJ whole genome shotgun (WGS) entry which is preliminary data.</text>
</comment>
<feature type="transmembrane region" description="Helical" evidence="1">
    <location>
        <begin position="31"/>
        <end position="53"/>
    </location>
</feature>
<dbReference type="Proteomes" id="UP000562124">
    <property type="component" value="Unassembled WGS sequence"/>
</dbReference>
<evidence type="ECO:0000313" key="3">
    <source>
        <dbReference type="Proteomes" id="UP000562124"/>
    </source>
</evidence>
<name>A0A7Y0LYV3_CELFI</name>
<reference evidence="2 3" key="1">
    <citation type="submission" date="2020-04" db="EMBL/GenBank/DDBJ databases">
        <title>Sequencing and Assembly of C. fimi.</title>
        <authorList>
            <person name="Ramsey A.R."/>
        </authorList>
    </citation>
    <scope>NUCLEOTIDE SEQUENCE [LARGE SCALE GENOMIC DNA]</scope>
    <source>
        <strain evidence="2 3">SB</strain>
    </source>
</reference>
<protein>
    <submittedName>
        <fullName evidence="2">Uncharacterized protein</fullName>
    </submittedName>
</protein>
<dbReference type="NCBIfam" id="NF041681">
    <property type="entry name" value="HGxxPAAW"/>
    <property type="match status" value="1"/>
</dbReference>
<dbReference type="InterPro" id="IPR046550">
    <property type="entry name" value="DUF6704"/>
</dbReference>
<gene>
    <name evidence="2" type="ORF">HIR71_10865</name>
</gene>
<organism evidence="2 3">
    <name type="scientific">Cellulomonas fimi</name>
    <dbReference type="NCBI Taxonomy" id="1708"/>
    <lineage>
        <taxon>Bacteria</taxon>
        <taxon>Bacillati</taxon>
        <taxon>Actinomycetota</taxon>
        <taxon>Actinomycetes</taxon>
        <taxon>Micrococcales</taxon>
        <taxon>Cellulomonadaceae</taxon>
        <taxon>Cellulomonas</taxon>
    </lineage>
</organism>
<dbReference type="AlphaFoldDB" id="A0A7Y0LYV3"/>
<dbReference type="RefSeq" id="WP_169325090.1">
    <property type="nucleotide sequence ID" value="NZ_JABCJJ010000016.1"/>
</dbReference>
<keyword evidence="3" id="KW-1185">Reference proteome</keyword>
<keyword evidence="1" id="KW-0472">Membrane</keyword>
<evidence type="ECO:0000313" key="2">
    <source>
        <dbReference type="EMBL" id="NMR20711.1"/>
    </source>
</evidence>
<evidence type="ECO:0000256" key="1">
    <source>
        <dbReference type="SAM" id="Phobius"/>
    </source>
</evidence>
<accession>A0A7Y0LYV3</accession>
<feature type="transmembrane region" description="Helical" evidence="1">
    <location>
        <begin position="59"/>
        <end position="81"/>
    </location>
</feature>
<keyword evidence="1" id="KW-1133">Transmembrane helix</keyword>
<keyword evidence="1" id="KW-0812">Transmembrane</keyword>
<dbReference type="EMBL" id="JABCJJ010000016">
    <property type="protein sequence ID" value="NMR20711.1"/>
    <property type="molecule type" value="Genomic_DNA"/>
</dbReference>
<sequence length="102" mass="10434">MVDPSLERSAPRSETSYLPPAVPWTNHGHTLAAWVTVTLVLVGGVVSAVGVIIAVPSMVWAGLAVVLVGLVAGKALQVAGYGQGGKKTLAKQARARAEGRGH</sequence>